<comment type="caution">
    <text evidence="10">The sequence shown here is derived from an EMBL/GenBank/DDBJ whole genome shotgun (WGS) entry which is preliminary data.</text>
</comment>
<evidence type="ECO:0000256" key="3">
    <source>
        <dbReference type="ARBA" id="ARBA00022676"/>
    </source>
</evidence>
<gene>
    <name evidence="10" type="ORF">ACIB24_11375</name>
</gene>
<protein>
    <submittedName>
        <fullName evidence="10">Glycosyltransferase family 39 protein</fullName>
        <ecNumber evidence="10">2.4.-.-</ecNumber>
    </submittedName>
</protein>
<dbReference type="PANTHER" id="PTHR33908:SF11">
    <property type="entry name" value="MEMBRANE PROTEIN"/>
    <property type="match status" value="1"/>
</dbReference>
<evidence type="ECO:0000256" key="5">
    <source>
        <dbReference type="ARBA" id="ARBA00022692"/>
    </source>
</evidence>
<reference evidence="10 11" key="1">
    <citation type="submission" date="2024-10" db="EMBL/GenBank/DDBJ databases">
        <title>The Natural Products Discovery Center: Release of the First 8490 Sequenced Strains for Exploring Actinobacteria Biosynthetic Diversity.</title>
        <authorList>
            <person name="Kalkreuter E."/>
            <person name="Kautsar S.A."/>
            <person name="Yang D."/>
            <person name="Bader C.D."/>
            <person name="Teijaro C.N."/>
            <person name="Fluegel L."/>
            <person name="Davis C.M."/>
            <person name="Simpson J.R."/>
            <person name="Lauterbach L."/>
            <person name="Steele A.D."/>
            <person name="Gui C."/>
            <person name="Meng S."/>
            <person name="Li G."/>
            <person name="Viehrig K."/>
            <person name="Ye F."/>
            <person name="Su P."/>
            <person name="Kiefer A.F."/>
            <person name="Nichols A."/>
            <person name="Cepeda A.J."/>
            <person name="Yan W."/>
            <person name="Fan B."/>
            <person name="Jiang Y."/>
            <person name="Adhikari A."/>
            <person name="Zheng C.-J."/>
            <person name="Schuster L."/>
            <person name="Cowan T.M."/>
            <person name="Smanski M.J."/>
            <person name="Chevrette M.G."/>
            <person name="De Carvalho L.P.S."/>
            <person name="Shen B."/>
        </authorList>
    </citation>
    <scope>NUCLEOTIDE SEQUENCE [LARGE SCALE GENOMIC DNA]</scope>
    <source>
        <strain evidence="10 11">NPDC049639</strain>
    </source>
</reference>
<feature type="domain" description="Glycosyltransferase RgtA/B/C/D-like" evidence="9">
    <location>
        <begin position="67"/>
        <end position="227"/>
    </location>
</feature>
<dbReference type="Pfam" id="PF13231">
    <property type="entry name" value="PMT_2"/>
    <property type="match status" value="1"/>
</dbReference>
<evidence type="ECO:0000259" key="9">
    <source>
        <dbReference type="Pfam" id="PF13231"/>
    </source>
</evidence>
<keyword evidence="5 8" id="KW-0812">Transmembrane</keyword>
<keyword evidence="3 10" id="KW-0328">Glycosyltransferase</keyword>
<dbReference type="RefSeq" id="WP_398279773.1">
    <property type="nucleotide sequence ID" value="NZ_JBITLV010000003.1"/>
</dbReference>
<feature type="transmembrane region" description="Helical" evidence="8">
    <location>
        <begin position="88"/>
        <end position="112"/>
    </location>
</feature>
<organism evidence="10 11">
    <name type="scientific">Spongisporangium articulatum</name>
    <dbReference type="NCBI Taxonomy" id="3362603"/>
    <lineage>
        <taxon>Bacteria</taxon>
        <taxon>Bacillati</taxon>
        <taxon>Actinomycetota</taxon>
        <taxon>Actinomycetes</taxon>
        <taxon>Kineosporiales</taxon>
        <taxon>Kineosporiaceae</taxon>
        <taxon>Spongisporangium</taxon>
    </lineage>
</organism>
<feature type="transmembrane region" description="Helical" evidence="8">
    <location>
        <begin position="177"/>
        <end position="199"/>
    </location>
</feature>
<dbReference type="EC" id="2.4.-.-" evidence="10"/>
<evidence type="ECO:0000256" key="8">
    <source>
        <dbReference type="SAM" id="Phobius"/>
    </source>
</evidence>
<keyword evidence="11" id="KW-1185">Reference proteome</keyword>
<feature type="transmembrane region" description="Helical" evidence="8">
    <location>
        <begin position="124"/>
        <end position="157"/>
    </location>
</feature>
<evidence type="ECO:0000256" key="1">
    <source>
        <dbReference type="ARBA" id="ARBA00004651"/>
    </source>
</evidence>
<keyword evidence="2" id="KW-1003">Cell membrane</keyword>
<sequence>MRPGRQGGFRTADASSFLGLPRLPLGSWLSAGALFSVLALTAGRYGWHRDELYFVVAGGHPSWGYPDQPPLTPLLAAGWNAVVGGQLWLFRLLPALAVAGVVLVASATSARLGGDRRTQVATAVLTALTTAAVAMGHLFSTSTFTLLLTALTLLLLVRALQDGGLRAWLLTGLSAGVALQAQTLPALTLLACLVGVLVAGPREGLRRPGPWLAALLAALIAAPYLVWQAVHGWPQLEVAADIAAGGSTSSTPRAALIPMQLVMVGVFISPVLIAGVWALLRSQRLRAFRWLGLGFVVLLVLLVVLGGKAYYPSGFYPALLAAGADVTLRWMDGARRRRWTAGALVGLHALGTAVVCLPLAPEGSALYEVSVAANPDAGETVGWDRLTAQVGAVTSRVTAAGSPADETVLLTGNYGEAGALERARRSGADLPPVYSGHNAFSMLGPPPGSATTVVVVGYEPGTLGDWFTACRPVATIDTGVDNEEDGASVQVCTGLRRSWTQLWPQVTHYG</sequence>
<evidence type="ECO:0000313" key="10">
    <source>
        <dbReference type="EMBL" id="MFI7587665.1"/>
    </source>
</evidence>
<evidence type="ECO:0000256" key="4">
    <source>
        <dbReference type="ARBA" id="ARBA00022679"/>
    </source>
</evidence>
<accession>A0ABW8AMP9</accession>
<evidence type="ECO:0000313" key="11">
    <source>
        <dbReference type="Proteomes" id="UP001612915"/>
    </source>
</evidence>
<dbReference type="GO" id="GO:0016757">
    <property type="term" value="F:glycosyltransferase activity"/>
    <property type="evidence" value="ECO:0007669"/>
    <property type="project" value="UniProtKB-KW"/>
</dbReference>
<dbReference type="PANTHER" id="PTHR33908">
    <property type="entry name" value="MANNOSYLTRANSFERASE YKCB-RELATED"/>
    <property type="match status" value="1"/>
</dbReference>
<comment type="subcellular location">
    <subcellularLocation>
        <location evidence="1">Cell membrane</location>
        <topology evidence="1">Multi-pass membrane protein</topology>
    </subcellularLocation>
</comment>
<feature type="transmembrane region" description="Helical" evidence="8">
    <location>
        <begin position="25"/>
        <end position="47"/>
    </location>
</feature>
<dbReference type="InterPro" id="IPR050297">
    <property type="entry name" value="LipidA_mod_glycosyltrf_83"/>
</dbReference>
<evidence type="ECO:0000256" key="6">
    <source>
        <dbReference type="ARBA" id="ARBA00022989"/>
    </source>
</evidence>
<keyword evidence="4 10" id="KW-0808">Transferase</keyword>
<feature type="transmembrane region" description="Helical" evidence="8">
    <location>
        <begin position="257"/>
        <end position="280"/>
    </location>
</feature>
<dbReference type="EMBL" id="JBITLV010000003">
    <property type="protein sequence ID" value="MFI7587665.1"/>
    <property type="molecule type" value="Genomic_DNA"/>
</dbReference>
<feature type="transmembrane region" description="Helical" evidence="8">
    <location>
        <begin position="211"/>
        <end position="230"/>
    </location>
</feature>
<evidence type="ECO:0000256" key="7">
    <source>
        <dbReference type="ARBA" id="ARBA00023136"/>
    </source>
</evidence>
<evidence type="ECO:0000256" key="2">
    <source>
        <dbReference type="ARBA" id="ARBA00022475"/>
    </source>
</evidence>
<proteinExistence type="predicted"/>
<dbReference type="Proteomes" id="UP001612915">
    <property type="component" value="Unassembled WGS sequence"/>
</dbReference>
<dbReference type="InterPro" id="IPR038731">
    <property type="entry name" value="RgtA/B/C-like"/>
</dbReference>
<keyword evidence="6 8" id="KW-1133">Transmembrane helix</keyword>
<keyword evidence="7 8" id="KW-0472">Membrane</keyword>
<name>A0ABW8AMP9_9ACTN</name>
<feature type="transmembrane region" description="Helical" evidence="8">
    <location>
        <begin position="287"/>
        <end position="307"/>
    </location>
</feature>